<sequence>MAVDEATLEVVRAAMRQKTPKVPGAYDRVLKEECAFSFDTPLSPGGLFVNLSTWQSFGEEYVLLDYQRSNNLLYLHQQWHKVPLPDEEKASMEAKPDKLAIGGDGGFQVDADKFTIEKINTLVVLPEFLRLPLPCPELPDIVIQAIDGVLESAGASTAEQAAQWEEERKVSRYAENLPQLETGLGKWGRYTPSDPSKWSCDETGVRENLWLNLSTGFIGSGRQNWDNSGGNGAAMRHFEATGCKYPLVVKLGTITPHGADVYSYASDENDMVQDPYLVQHLEHWGINMMSMQKTEKTMAELQIDLNMSFEFDKITESGTALEPLSGPGYVGLKNLGNSCYMNSVLQVLWTLPSVQQRYAAQAEAIFQSAPADPTTDVPTQVNSNGGAPAPPAVPREDSNAVRPQAFKTLIGRGNAEFQSNRQQDAVEYFQHLLEVLSRAERSTGQRLGPAAPQPTATAFGFQVEDRVQCSESGRVSYRRTPQNVLALDIDPQAAINKQELEDVKCVQHAAVPESQDEPILPRVPFASCIERWGGTEEMDDYFSTALGRRTRGLKRTRFATFPPFLMVQLKRYYVSKDWTAKKLEVLVDVPDSLNLEHLRGSGAQPGEELQPEDAPEPASNAPAAAAAPAALQPDPEIVAALTSMGFSENGSKRAAVATQNAGTEASMEWVLAHMEDADFNDPLPAPAAAADAAAAPASAKAADPDSLAMLTGMGFTSEQAEAALRACDGSLERAADWLFSRGDTLDADVAAHMPSHFLSLGAGELGAGLDDGPGKYTLVGFISHMGSNTACGHYVCHIRKEGRWVIYNDEKVAVSAKPPKDLGYLYLFKRDDVTM</sequence>
<dbReference type="STRING" id="574566.I0YIM7"/>
<dbReference type="MEROPS" id="C19.A28"/>
<dbReference type="PIRSF" id="PIRSF016308">
    <property type="entry name" value="UBP"/>
    <property type="match status" value="1"/>
</dbReference>
<keyword evidence="21" id="KW-1185">Reference proteome</keyword>
<proteinExistence type="inferred from homology"/>
<dbReference type="PANTHER" id="PTHR21646:SF10">
    <property type="entry name" value="UBIQUITIN CARBOXYL-TERMINAL HYDROLASE 14"/>
    <property type="match status" value="1"/>
</dbReference>
<feature type="active site" description="Proton acceptor" evidence="12">
    <location>
        <position position="793"/>
    </location>
</feature>
<dbReference type="Gene3D" id="1.10.8.10">
    <property type="entry name" value="DNA helicase RuvA subunit, C-terminal domain"/>
    <property type="match status" value="2"/>
</dbReference>
<accession>I0YIM7</accession>
<dbReference type="Pfam" id="PF00443">
    <property type="entry name" value="UCH"/>
    <property type="match status" value="1"/>
</dbReference>
<evidence type="ECO:0000259" key="17">
    <source>
        <dbReference type="PROSITE" id="PS50030"/>
    </source>
</evidence>
<feature type="domain" description="USP" evidence="18">
    <location>
        <begin position="330"/>
        <end position="831"/>
    </location>
</feature>
<dbReference type="SMART" id="SM00290">
    <property type="entry name" value="ZnF_UBP"/>
    <property type="match status" value="1"/>
</dbReference>
<dbReference type="EC" id="3.4.19.12" evidence="11 15"/>
<evidence type="ECO:0000256" key="1">
    <source>
        <dbReference type="ARBA" id="ARBA00000707"/>
    </source>
</evidence>
<dbReference type="InterPro" id="IPR038765">
    <property type="entry name" value="Papain-like_cys_pep_sf"/>
</dbReference>
<dbReference type="InterPro" id="IPR050185">
    <property type="entry name" value="Ub_carboxyl-term_hydrolase"/>
</dbReference>
<protein>
    <recommendedName>
        <fullName evidence="11 15">Ubiquitin carboxyl-terminal hydrolase</fullName>
        <ecNumber evidence="11 15">3.4.19.12</ecNumber>
    </recommendedName>
</protein>
<name>I0YIM7_COCSC</name>
<dbReference type="Pfam" id="PF17807">
    <property type="entry name" value="zf-UBP_var"/>
    <property type="match status" value="1"/>
</dbReference>
<comment type="catalytic activity">
    <reaction evidence="1 11 15">
        <text>Thiol-dependent hydrolysis of ester, thioester, amide, peptide and isopeptide bonds formed by the C-terminal Gly of ubiquitin (a 76-residue protein attached to proteins as an intracellular targeting signal).</text>
        <dbReference type="EC" id="3.4.19.12"/>
    </reaction>
</comment>
<evidence type="ECO:0000256" key="2">
    <source>
        <dbReference type="ARBA" id="ARBA00009085"/>
    </source>
</evidence>
<keyword evidence="4 11" id="KW-0479">Metal-binding</keyword>
<dbReference type="InterPro" id="IPR009060">
    <property type="entry name" value="UBA-like_sf"/>
</dbReference>
<evidence type="ECO:0000256" key="7">
    <source>
        <dbReference type="ARBA" id="ARBA00022786"/>
    </source>
</evidence>
<feature type="domain" description="UBP-type" evidence="19">
    <location>
        <begin position="169"/>
        <end position="288"/>
    </location>
</feature>
<evidence type="ECO:0000259" key="19">
    <source>
        <dbReference type="PROSITE" id="PS50271"/>
    </source>
</evidence>
<dbReference type="GO" id="GO:0006508">
    <property type="term" value="P:proteolysis"/>
    <property type="evidence" value="ECO:0007669"/>
    <property type="project" value="UniProtKB-KW"/>
</dbReference>
<evidence type="ECO:0000256" key="5">
    <source>
        <dbReference type="ARBA" id="ARBA00022737"/>
    </source>
</evidence>
<dbReference type="GO" id="GO:0008270">
    <property type="term" value="F:zinc ion binding"/>
    <property type="evidence" value="ECO:0007669"/>
    <property type="project" value="UniProtKB-UniRule"/>
</dbReference>
<dbReference type="PANTHER" id="PTHR21646">
    <property type="entry name" value="UBIQUITIN CARBOXYL-TERMINAL HYDROLASE"/>
    <property type="match status" value="1"/>
</dbReference>
<dbReference type="InterPro" id="IPR013083">
    <property type="entry name" value="Znf_RING/FYVE/PHD"/>
</dbReference>
<feature type="active site" description="Nucleophile" evidence="12">
    <location>
        <position position="339"/>
    </location>
</feature>
<dbReference type="SUPFAM" id="SSF57850">
    <property type="entry name" value="RING/U-box"/>
    <property type="match status" value="1"/>
</dbReference>
<keyword evidence="6 14" id="KW-0863">Zinc-finger</keyword>
<dbReference type="InterPro" id="IPR028889">
    <property type="entry name" value="USP"/>
</dbReference>
<evidence type="ECO:0000256" key="12">
    <source>
        <dbReference type="PIRSR" id="PIRSR016308-1"/>
    </source>
</evidence>
<comment type="similarity">
    <text evidence="2 11 15">Belongs to the peptidase C19 family.</text>
</comment>
<dbReference type="GeneID" id="17036153"/>
<organism evidence="20 21">
    <name type="scientific">Coccomyxa subellipsoidea (strain C-169)</name>
    <name type="common">Green microalga</name>
    <dbReference type="NCBI Taxonomy" id="574566"/>
    <lineage>
        <taxon>Eukaryota</taxon>
        <taxon>Viridiplantae</taxon>
        <taxon>Chlorophyta</taxon>
        <taxon>core chlorophytes</taxon>
        <taxon>Trebouxiophyceae</taxon>
        <taxon>Trebouxiophyceae incertae sedis</taxon>
        <taxon>Coccomyxaceae</taxon>
        <taxon>Coccomyxa</taxon>
        <taxon>Coccomyxa subellipsoidea</taxon>
    </lineage>
</organism>
<evidence type="ECO:0000256" key="16">
    <source>
        <dbReference type="SAM" id="MobiDB-lite"/>
    </source>
</evidence>
<dbReference type="PROSITE" id="PS00972">
    <property type="entry name" value="USP_1"/>
    <property type="match status" value="1"/>
</dbReference>
<keyword evidence="7 11" id="KW-0833">Ubl conjugation pathway</keyword>
<keyword evidence="9 11" id="KW-0788">Thiol protease</keyword>
<evidence type="ECO:0000256" key="9">
    <source>
        <dbReference type="ARBA" id="ARBA00022807"/>
    </source>
</evidence>
<dbReference type="OrthoDB" id="361536at2759"/>
<feature type="compositionally biased region" description="Low complexity" evidence="16">
    <location>
        <begin position="616"/>
        <end position="629"/>
    </location>
</feature>
<keyword evidence="10 11" id="KW-0862">Zinc</keyword>
<dbReference type="InterPro" id="IPR001394">
    <property type="entry name" value="Peptidase_C19_UCH"/>
</dbReference>
<feature type="region of interest" description="Disordered" evidence="16">
    <location>
        <begin position="597"/>
        <end position="629"/>
    </location>
</feature>
<feature type="region of interest" description="Disordered" evidence="16">
    <location>
        <begin position="370"/>
        <end position="399"/>
    </location>
</feature>
<evidence type="ECO:0000313" key="21">
    <source>
        <dbReference type="Proteomes" id="UP000007264"/>
    </source>
</evidence>
<feature type="domain" description="UBA" evidence="17">
    <location>
        <begin position="701"/>
        <end position="741"/>
    </location>
</feature>
<evidence type="ECO:0000313" key="20">
    <source>
        <dbReference type="EMBL" id="EIE18246.1"/>
    </source>
</evidence>
<keyword evidence="3 11" id="KW-0645">Protease</keyword>
<feature type="binding site" evidence="13">
    <location>
        <position position="200"/>
    </location>
    <ligand>
        <name>Zn(2+)</name>
        <dbReference type="ChEBI" id="CHEBI:29105"/>
    </ligand>
</feature>
<dbReference type="CDD" id="cd02658">
    <property type="entry name" value="Peptidase_C19B"/>
    <property type="match status" value="1"/>
</dbReference>
<dbReference type="Proteomes" id="UP000007264">
    <property type="component" value="Unassembled WGS sequence"/>
</dbReference>
<evidence type="ECO:0000256" key="8">
    <source>
        <dbReference type="ARBA" id="ARBA00022801"/>
    </source>
</evidence>
<evidence type="ECO:0000256" key="3">
    <source>
        <dbReference type="ARBA" id="ARBA00022670"/>
    </source>
</evidence>
<dbReference type="RefSeq" id="XP_005642790.1">
    <property type="nucleotide sequence ID" value="XM_005642733.1"/>
</dbReference>
<dbReference type="InterPro" id="IPR018200">
    <property type="entry name" value="USP_CS"/>
</dbReference>
<dbReference type="Pfam" id="PF02148">
    <property type="entry name" value="zf-UBP"/>
    <property type="match status" value="1"/>
</dbReference>
<keyword evidence="5" id="KW-0677">Repeat</keyword>
<dbReference type="KEGG" id="csl:COCSUDRAFT_20824"/>
<evidence type="ECO:0000256" key="15">
    <source>
        <dbReference type="RuleBase" id="RU366025"/>
    </source>
</evidence>
<reference evidence="20 21" key="1">
    <citation type="journal article" date="2012" name="Genome Biol.">
        <title>The genome of the polar eukaryotic microalga coccomyxa subellipsoidea reveals traits of cold adaptation.</title>
        <authorList>
            <person name="Blanc G."/>
            <person name="Agarkova I."/>
            <person name="Grimwood J."/>
            <person name="Kuo A."/>
            <person name="Brueggeman A."/>
            <person name="Dunigan D."/>
            <person name="Gurnon J."/>
            <person name="Ladunga I."/>
            <person name="Lindquist E."/>
            <person name="Lucas S."/>
            <person name="Pangilinan J."/>
            <person name="Proschold T."/>
            <person name="Salamov A."/>
            <person name="Schmutz J."/>
            <person name="Weeks D."/>
            <person name="Yamada T."/>
            <person name="Claverie J.M."/>
            <person name="Grigoriev I."/>
            <person name="Van Etten J."/>
            <person name="Lomsadze A."/>
            <person name="Borodovsky M."/>
        </authorList>
    </citation>
    <scope>NUCLEOTIDE SEQUENCE [LARGE SCALE GENOMIC DNA]</scope>
    <source>
        <strain evidence="20 21">C-169</strain>
    </source>
</reference>
<feature type="compositionally biased region" description="Polar residues" evidence="16">
    <location>
        <begin position="376"/>
        <end position="385"/>
    </location>
</feature>
<dbReference type="CDD" id="cd14386">
    <property type="entry name" value="UBA2_UBP5"/>
    <property type="match status" value="1"/>
</dbReference>
<dbReference type="GO" id="GO:0004843">
    <property type="term" value="F:cysteine-type deubiquitinase activity"/>
    <property type="evidence" value="ECO:0007669"/>
    <property type="project" value="UniProtKB-UniRule"/>
</dbReference>
<evidence type="ECO:0000256" key="14">
    <source>
        <dbReference type="PROSITE-ProRule" id="PRU00502"/>
    </source>
</evidence>
<dbReference type="AlphaFoldDB" id="I0YIM7"/>
<evidence type="ECO:0000256" key="11">
    <source>
        <dbReference type="PIRNR" id="PIRNR016308"/>
    </source>
</evidence>
<evidence type="ECO:0000256" key="4">
    <source>
        <dbReference type="ARBA" id="ARBA00022723"/>
    </source>
</evidence>
<dbReference type="SMART" id="SM00165">
    <property type="entry name" value="UBA"/>
    <property type="match status" value="2"/>
</dbReference>
<dbReference type="PROSITE" id="PS50271">
    <property type="entry name" value="ZF_UBP"/>
    <property type="match status" value="1"/>
</dbReference>
<evidence type="ECO:0000259" key="18">
    <source>
        <dbReference type="PROSITE" id="PS50235"/>
    </source>
</evidence>
<dbReference type="InterPro" id="IPR016652">
    <property type="entry name" value="Ubiquitinyl_hydrolase"/>
</dbReference>
<dbReference type="PROSITE" id="PS50235">
    <property type="entry name" value="USP_3"/>
    <property type="match status" value="1"/>
</dbReference>
<dbReference type="SUPFAM" id="SSF54001">
    <property type="entry name" value="Cysteine proteinases"/>
    <property type="match status" value="1"/>
</dbReference>
<keyword evidence="8 11" id="KW-0378">Hydrolase</keyword>
<evidence type="ECO:0000256" key="13">
    <source>
        <dbReference type="PIRSR" id="PIRSR016308-3"/>
    </source>
</evidence>
<dbReference type="SUPFAM" id="SSF46934">
    <property type="entry name" value="UBA-like"/>
    <property type="match status" value="1"/>
</dbReference>
<dbReference type="InterPro" id="IPR041432">
    <property type="entry name" value="UBP13_Znf-UBP_var"/>
</dbReference>
<gene>
    <name evidence="20" type="ORF">COCSUDRAFT_20824</name>
</gene>
<comment type="function">
    <text evidence="15">Recognizes and hydrolyzes the peptide bond at the C-terminal Gly of ubiquitin. Involved in the processing of poly-ubiquitin precursors as well as that of ubiquitinated proteins.</text>
</comment>
<dbReference type="GO" id="GO:0016579">
    <property type="term" value="P:protein deubiquitination"/>
    <property type="evidence" value="ECO:0007669"/>
    <property type="project" value="InterPro"/>
</dbReference>
<dbReference type="Pfam" id="PF00627">
    <property type="entry name" value="UBA"/>
    <property type="match status" value="1"/>
</dbReference>
<dbReference type="PROSITE" id="PS50030">
    <property type="entry name" value="UBA"/>
    <property type="match status" value="2"/>
</dbReference>
<dbReference type="eggNOG" id="KOG0944">
    <property type="taxonomic scope" value="Eukaryota"/>
</dbReference>
<dbReference type="EMBL" id="AGSI01000025">
    <property type="protein sequence ID" value="EIE18246.1"/>
    <property type="molecule type" value="Genomic_DNA"/>
</dbReference>
<dbReference type="Gene3D" id="3.30.40.10">
    <property type="entry name" value="Zinc/RING finger domain, C3HC4 (zinc finger)"/>
    <property type="match status" value="2"/>
</dbReference>
<evidence type="ECO:0000256" key="10">
    <source>
        <dbReference type="ARBA" id="ARBA00022833"/>
    </source>
</evidence>
<comment type="caution">
    <text evidence="20">The sequence shown here is derived from an EMBL/GenBank/DDBJ whole genome shotgun (WGS) entry which is preliminary data.</text>
</comment>
<dbReference type="PROSITE" id="PS00973">
    <property type="entry name" value="USP_2"/>
    <property type="match status" value="1"/>
</dbReference>
<feature type="domain" description="UBA" evidence="17">
    <location>
        <begin position="632"/>
        <end position="673"/>
    </location>
</feature>
<evidence type="ECO:0000256" key="6">
    <source>
        <dbReference type="ARBA" id="ARBA00022771"/>
    </source>
</evidence>
<dbReference type="InterPro" id="IPR015940">
    <property type="entry name" value="UBA"/>
</dbReference>
<dbReference type="Gene3D" id="3.90.70.10">
    <property type="entry name" value="Cysteine proteinases"/>
    <property type="match status" value="1"/>
</dbReference>
<dbReference type="InterPro" id="IPR001607">
    <property type="entry name" value="Znf_UBP"/>
</dbReference>